<feature type="compositionally biased region" description="Basic residues" evidence="1">
    <location>
        <begin position="38"/>
        <end position="47"/>
    </location>
</feature>
<dbReference type="EMBL" id="GBXM01090694">
    <property type="protein sequence ID" value="JAH17883.1"/>
    <property type="molecule type" value="Transcribed_RNA"/>
</dbReference>
<evidence type="ECO:0000313" key="2">
    <source>
        <dbReference type="EMBL" id="JAH17883.1"/>
    </source>
</evidence>
<reference evidence="2" key="1">
    <citation type="submission" date="2014-11" db="EMBL/GenBank/DDBJ databases">
        <authorList>
            <person name="Amaro Gonzalez C."/>
        </authorList>
    </citation>
    <scope>NUCLEOTIDE SEQUENCE</scope>
</reference>
<protein>
    <submittedName>
        <fullName evidence="2">Uncharacterized protein</fullName>
    </submittedName>
</protein>
<reference evidence="2" key="2">
    <citation type="journal article" date="2015" name="Fish Shellfish Immunol.">
        <title>Early steps in the European eel (Anguilla anguilla)-Vibrio vulnificus interaction in the gills: Role of the RtxA13 toxin.</title>
        <authorList>
            <person name="Callol A."/>
            <person name="Pajuelo D."/>
            <person name="Ebbesson L."/>
            <person name="Teles M."/>
            <person name="MacKenzie S."/>
            <person name="Amaro C."/>
        </authorList>
    </citation>
    <scope>NUCLEOTIDE SEQUENCE</scope>
</reference>
<accession>A0A0E9QP66</accession>
<proteinExistence type="predicted"/>
<organism evidence="2">
    <name type="scientific">Anguilla anguilla</name>
    <name type="common">European freshwater eel</name>
    <name type="synonym">Muraena anguilla</name>
    <dbReference type="NCBI Taxonomy" id="7936"/>
    <lineage>
        <taxon>Eukaryota</taxon>
        <taxon>Metazoa</taxon>
        <taxon>Chordata</taxon>
        <taxon>Craniata</taxon>
        <taxon>Vertebrata</taxon>
        <taxon>Euteleostomi</taxon>
        <taxon>Actinopterygii</taxon>
        <taxon>Neopterygii</taxon>
        <taxon>Teleostei</taxon>
        <taxon>Anguilliformes</taxon>
        <taxon>Anguillidae</taxon>
        <taxon>Anguilla</taxon>
    </lineage>
</organism>
<name>A0A0E9QP66_ANGAN</name>
<dbReference type="AlphaFoldDB" id="A0A0E9QP66"/>
<evidence type="ECO:0000256" key="1">
    <source>
        <dbReference type="SAM" id="MobiDB-lite"/>
    </source>
</evidence>
<feature type="region of interest" description="Disordered" evidence="1">
    <location>
        <begin position="1"/>
        <end position="53"/>
    </location>
</feature>
<feature type="compositionally biased region" description="Polar residues" evidence="1">
    <location>
        <begin position="1"/>
        <end position="13"/>
    </location>
</feature>
<sequence>MKITDLQESISSGTGLGRQAWEPLLYQSPPPPGGTKLTLHRAKKRQKNERNSY</sequence>